<dbReference type="Proteomes" id="UP000305948">
    <property type="component" value="Unassembled WGS sequence"/>
</dbReference>
<name>A0A5C3NI76_9AGAM</name>
<dbReference type="AlphaFoldDB" id="A0A5C3NI76"/>
<evidence type="ECO:0000313" key="3">
    <source>
        <dbReference type="Proteomes" id="UP000305948"/>
    </source>
</evidence>
<protein>
    <submittedName>
        <fullName evidence="2">Uncharacterized protein</fullName>
    </submittedName>
</protein>
<dbReference type="EMBL" id="ML213503">
    <property type="protein sequence ID" value="TFK56525.1"/>
    <property type="molecule type" value="Genomic_DNA"/>
</dbReference>
<reference evidence="2 3" key="1">
    <citation type="journal article" date="2019" name="Nat. Ecol. Evol.">
        <title>Megaphylogeny resolves global patterns of mushroom evolution.</title>
        <authorList>
            <person name="Varga T."/>
            <person name="Krizsan K."/>
            <person name="Foldi C."/>
            <person name="Dima B."/>
            <person name="Sanchez-Garcia M."/>
            <person name="Sanchez-Ramirez S."/>
            <person name="Szollosi G.J."/>
            <person name="Szarkandi J.G."/>
            <person name="Papp V."/>
            <person name="Albert L."/>
            <person name="Andreopoulos W."/>
            <person name="Angelini C."/>
            <person name="Antonin V."/>
            <person name="Barry K.W."/>
            <person name="Bougher N.L."/>
            <person name="Buchanan P."/>
            <person name="Buyck B."/>
            <person name="Bense V."/>
            <person name="Catcheside P."/>
            <person name="Chovatia M."/>
            <person name="Cooper J."/>
            <person name="Damon W."/>
            <person name="Desjardin D."/>
            <person name="Finy P."/>
            <person name="Geml J."/>
            <person name="Haridas S."/>
            <person name="Hughes K."/>
            <person name="Justo A."/>
            <person name="Karasinski D."/>
            <person name="Kautmanova I."/>
            <person name="Kiss B."/>
            <person name="Kocsube S."/>
            <person name="Kotiranta H."/>
            <person name="LaButti K.M."/>
            <person name="Lechner B.E."/>
            <person name="Liimatainen K."/>
            <person name="Lipzen A."/>
            <person name="Lukacs Z."/>
            <person name="Mihaltcheva S."/>
            <person name="Morgado L.N."/>
            <person name="Niskanen T."/>
            <person name="Noordeloos M.E."/>
            <person name="Ohm R.A."/>
            <person name="Ortiz-Santana B."/>
            <person name="Ovrebo C."/>
            <person name="Racz N."/>
            <person name="Riley R."/>
            <person name="Savchenko A."/>
            <person name="Shiryaev A."/>
            <person name="Soop K."/>
            <person name="Spirin V."/>
            <person name="Szebenyi C."/>
            <person name="Tomsovsky M."/>
            <person name="Tulloss R.E."/>
            <person name="Uehling J."/>
            <person name="Grigoriev I.V."/>
            <person name="Vagvolgyi C."/>
            <person name="Papp T."/>
            <person name="Martin F.M."/>
            <person name="Miettinen O."/>
            <person name="Hibbett D.S."/>
            <person name="Nagy L.G."/>
        </authorList>
    </citation>
    <scope>NUCLEOTIDE SEQUENCE [LARGE SCALE GENOMIC DNA]</scope>
    <source>
        <strain evidence="2 3">OMC1185</strain>
    </source>
</reference>
<keyword evidence="3" id="KW-1185">Reference proteome</keyword>
<sequence length="252" mass="28321">MSTQVPASALLHTALAIRSPSFKALDILSSRLPPEIRREIHFALLSSVTISLAAASTAALKDYERRLKASLCRDCREYNETIYGADVWKWDGYRGACLCRAQQAVWRRAQRCTPWDLLKNVFVKEAVPTQVSRRVIQQEDVQLFASRDAWLVDHLSRHTLCRGFSSVWEAVDLALRPYGCCVSSDMSKTLEVTSDSIQDSGSDEWAAQCALKRAVDGLMLSEELPFGQSPGVLPIHRRPKRNHNSNLSTLLY</sequence>
<proteinExistence type="predicted"/>
<gene>
    <name evidence="2" type="ORF">OE88DRAFT_28531</name>
</gene>
<evidence type="ECO:0000256" key="1">
    <source>
        <dbReference type="SAM" id="MobiDB-lite"/>
    </source>
</evidence>
<feature type="region of interest" description="Disordered" evidence="1">
    <location>
        <begin position="231"/>
        <end position="252"/>
    </location>
</feature>
<organism evidence="2 3">
    <name type="scientific">Heliocybe sulcata</name>
    <dbReference type="NCBI Taxonomy" id="5364"/>
    <lineage>
        <taxon>Eukaryota</taxon>
        <taxon>Fungi</taxon>
        <taxon>Dikarya</taxon>
        <taxon>Basidiomycota</taxon>
        <taxon>Agaricomycotina</taxon>
        <taxon>Agaricomycetes</taxon>
        <taxon>Gloeophyllales</taxon>
        <taxon>Gloeophyllaceae</taxon>
        <taxon>Heliocybe</taxon>
    </lineage>
</organism>
<evidence type="ECO:0000313" key="2">
    <source>
        <dbReference type="EMBL" id="TFK56525.1"/>
    </source>
</evidence>
<accession>A0A5C3NI76</accession>
<dbReference type="OrthoDB" id="3249986at2759"/>